<keyword evidence="2" id="KW-1133">Transmembrane helix</keyword>
<name>A0A401G508_9APHY</name>
<feature type="region of interest" description="Disordered" evidence="1">
    <location>
        <begin position="224"/>
        <end position="265"/>
    </location>
</feature>
<proteinExistence type="predicted"/>
<feature type="transmembrane region" description="Helical" evidence="2">
    <location>
        <begin position="585"/>
        <end position="606"/>
    </location>
</feature>
<gene>
    <name evidence="3" type="ORF">SCP_0101130</name>
</gene>
<dbReference type="GeneID" id="38774157"/>
<organism evidence="3 4">
    <name type="scientific">Sparassis crispa</name>
    <dbReference type="NCBI Taxonomy" id="139825"/>
    <lineage>
        <taxon>Eukaryota</taxon>
        <taxon>Fungi</taxon>
        <taxon>Dikarya</taxon>
        <taxon>Basidiomycota</taxon>
        <taxon>Agaricomycotina</taxon>
        <taxon>Agaricomycetes</taxon>
        <taxon>Polyporales</taxon>
        <taxon>Sparassidaceae</taxon>
        <taxon>Sparassis</taxon>
    </lineage>
</organism>
<sequence length="619" mass="67405">MASNYMSVGSRRASAGGRPVAHVFCSSCKERHNRRYPDTGSIFCKVVFPDLVFAQYVYKTPLTGRFHCPRCHRAYQDPGCLEEHASLSSACHPPASTSTSHLQLYFPPYITLTSTSKAQERSWRYYNGSTLRYSQTPRSSAVIGTSTVLTGIDLIQQINNLFPNEATTSRKSLDGALDKDSDGSTKDEVDTHRQHATVTQESNIDTEELEVEMDCLRSLSPDLALPDLNDREMSSVPSLQYPDSDDELQENLQSSPSSHHLSLADRTSMDVNVPRGVDLHRSTSSDISLIDPVFLPLHTKETSGENSGARTPVSNDLLLPPVGNSPISPPMSHMSPVNLSLSTVTGRSGSVDSAHFEGGSLEPYSLPLPMSNQNETACPSTLSINATTDSASSAQSSHATASPSQLGILGPVYLFLRSLATDLSFLEPAFHSFGCRSGADLDALCAMSEDEWSVLYVHLRTQHGGDLAQWPVLRAGLKSRLSALPRRVGEDRASGSPAPTLPPCIGWGNPICAFLNGLKRPLLRHAALFYAWGLRDVEDLEALYAAKDQWDTVIREELLGRGLTLMQWLVLRGVEGAQVTLQVVMMSWLVLVLLSFSVSYIAVVAVSGRTPCCTSSYVI</sequence>
<dbReference type="InParanoid" id="A0A401G508"/>
<protein>
    <submittedName>
        <fullName evidence="3">Uncharacterized protein</fullName>
    </submittedName>
</protein>
<comment type="caution">
    <text evidence="3">The sequence shown here is derived from an EMBL/GenBank/DDBJ whole genome shotgun (WGS) entry which is preliminary data.</text>
</comment>
<feature type="region of interest" description="Disordered" evidence="1">
    <location>
        <begin position="172"/>
        <end position="198"/>
    </location>
</feature>
<feature type="compositionally biased region" description="Basic and acidic residues" evidence="1">
    <location>
        <begin position="172"/>
        <end position="193"/>
    </location>
</feature>
<evidence type="ECO:0000256" key="2">
    <source>
        <dbReference type="SAM" id="Phobius"/>
    </source>
</evidence>
<evidence type="ECO:0000313" key="3">
    <source>
        <dbReference type="EMBL" id="GBE77240.1"/>
    </source>
</evidence>
<dbReference type="OrthoDB" id="2804480at2759"/>
<accession>A0A401G508</accession>
<dbReference type="EMBL" id="BFAD01000001">
    <property type="protein sequence ID" value="GBE77240.1"/>
    <property type="molecule type" value="Genomic_DNA"/>
</dbReference>
<evidence type="ECO:0000313" key="4">
    <source>
        <dbReference type="Proteomes" id="UP000287166"/>
    </source>
</evidence>
<dbReference type="AlphaFoldDB" id="A0A401G508"/>
<keyword evidence="4" id="KW-1185">Reference proteome</keyword>
<dbReference type="Proteomes" id="UP000287166">
    <property type="component" value="Unassembled WGS sequence"/>
</dbReference>
<reference evidence="3 4" key="1">
    <citation type="journal article" date="2018" name="Sci. Rep.">
        <title>Genome sequence of the cauliflower mushroom Sparassis crispa (Hanabiratake) and its association with beneficial usage.</title>
        <authorList>
            <person name="Kiyama R."/>
            <person name="Furutani Y."/>
            <person name="Kawaguchi K."/>
            <person name="Nakanishi T."/>
        </authorList>
    </citation>
    <scope>NUCLEOTIDE SEQUENCE [LARGE SCALE GENOMIC DNA]</scope>
</reference>
<evidence type="ECO:0000256" key="1">
    <source>
        <dbReference type="SAM" id="MobiDB-lite"/>
    </source>
</evidence>
<dbReference type="RefSeq" id="XP_027608153.1">
    <property type="nucleotide sequence ID" value="XM_027752352.1"/>
</dbReference>
<keyword evidence="2" id="KW-0812">Transmembrane</keyword>
<keyword evidence="2" id="KW-0472">Membrane</keyword>